<dbReference type="Pfam" id="PF00027">
    <property type="entry name" value="cNMP_binding"/>
    <property type="match status" value="1"/>
</dbReference>
<dbReference type="AlphaFoldDB" id="A0AAD1XM93"/>
<reference evidence="2" key="1">
    <citation type="submission" date="2023-07" db="EMBL/GenBank/DDBJ databases">
        <authorList>
            <consortium name="AG Swart"/>
            <person name="Singh M."/>
            <person name="Singh A."/>
            <person name="Seah K."/>
            <person name="Emmerich C."/>
        </authorList>
    </citation>
    <scope>NUCLEOTIDE SEQUENCE</scope>
    <source>
        <strain evidence="2">DP1</strain>
    </source>
</reference>
<gene>
    <name evidence="2" type="ORF">ECRASSUSDP1_LOCUS16619</name>
</gene>
<dbReference type="PRINTS" id="PR00103">
    <property type="entry name" value="CAMPKINASE"/>
</dbReference>
<dbReference type="InterPro" id="IPR014710">
    <property type="entry name" value="RmlC-like_jellyroll"/>
</dbReference>
<feature type="domain" description="Cyclic nucleotide-binding" evidence="1">
    <location>
        <begin position="44"/>
        <end position="159"/>
    </location>
</feature>
<dbReference type="Gene3D" id="2.60.120.10">
    <property type="entry name" value="Jelly Rolls"/>
    <property type="match status" value="2"/>
</dbReference>
<proteinExistence type="predicted"/>
<accession>A0AAD1XM93</accession>
<dbReference type="EMBL" id="CAMPGE010016721">
    <property type="protein sequence ID" value="CAI2375257.1"/>
    <property type="molecule type" value="Genomic_DNA"/>
</dbReference>
<dbReference type="InterPro" id="IPR018490">
    <property type="entry name" value="cNMP-bd_dom_sf"/>
</dbReference>
<name>A0AAD1XM93_EUPCR</name>
<evidence type="ECO:0000313" key="2">
    <source>
        <dbReference type="EMBL" id="CAI2375257.1"/>
    </source>
</evidence>
<dbReference type="InterPro" id="IPR000595">
    <property type="entry name" value="cNMP-bd_dom"/>
</dbReference>
<dbReference type="PANTHER" id="PTHR23011:SF28">
    <property type="entry name" value="CYCLIC NUCLEOTIDE-BINDING DOMAIN CONTAINING PROTEIN"/>
    <property type="match status" value="1"/>
</dbReference>
<dbReference type="Proteomes" id="UP001295684">
    <property type="component" value="Unassembled WGS sequence"/>
</dbReference>
<evidence type="ECO:0000259" key="1">
    <source>
        <dbReference type="PROSITE" id="PS50042"/>
    </source>
</evidence>
<keyword evidence="3" id="KW-1185">Reference proteome</keyword>
<dbReference type="PROSITE" id="PS50042">
    <property type="entry name" value="CNMP_BINDING_3"/>
    <property type="match status" value="2"/>
</dbReference>
<protein>
    <recommendedName>
        <fullName evidence="1">Cyclic nucleotide-binding domain-containing protein</fullName>
    </recommendedName>
</protein>
<dbReference type="InterPro" id="IPR018488">
    <property type="entry name" value="cNMP-bd_CS"/>
</dbReference>
<sequence>MDDGLNLVQDRKEKLRQVLLKKPQDRTSDDIDDILTIVEDNEFLKQFKNSSKLRELCRYMMIEHFGARQTVFEQDEPGDKFYIIYSGRVSLYINDAAINELNKGKSFGELALIYGEPRSATIIAVEPSDLIVLDKKIYDKVIKGLQMDQIDNITEFFEFFPLFHDLGRKDLLKIATKVIYKTLPTNTIIIRQGDYSKSIYFIKTGKIKLLKKIDFITEGLKDTEDYDQDPTDEDYEEHKVESKLLEIDELGIGDCFGDTSLIKKQPIEYSVVTYIPTEIFILDQYDFNSLEDDIKKEFIEYQKEYPCDQEIRKAYFEMKKWEKFKEDLVYDVMAAKKS</sequence>
<dbReference type="SUPFAM" id="SSF51206">
    <property type="entry name" value="cAMP-binding domain-like"/>
    <property type="match status" value="2"/>
</dbReference>
<feature type="domain" description="Cyclic nucleotide-binding" evidence="1">
    <location>
        <begin position="162"/>
        <end position="290"/>
    </location>
</feature>
<dbReference type="PANTHER" id="PTHR23011">
    <property type="entry name" value="CYCLIC NUCLEOTIDE-BINDING DOMAIN CONTAINING PROTEIN"/>
    <property type="match status" value="1"/>
</dbReference>
<dbReference type="SMART" id="SM00100">
    <property type="entry name" value="cNMP"/>
    <property type="match status" value="2"/>
</dbReference>
<comment type="caution">
    <text evidence="2">The sequence shown here is derived from an EMBL/GenBank/DDBJ whole genome shotgun (WGS) entry which is preliminary data.</text>
</comment>
<dbReference type="CDD" id="cd00038">
    <property type="entry name" value="CAP_ED"/>
    <property type="match status" value="2"/>
</dbReference>
<evidence type="ECO:0000313" key="3">
    <source>
        <dbReference type="Proteomes" id="UP001295684"/>
    </source>
</evidence>
<dbReference type="PROSITE" id="PS00889">
    <property type="entry name" value="CNMP_BINDING_2"/>
    <property type="match status" value="1"/>
</dbReference>
<organism evidence="2 3">
    <name type="scientific">Euplotes crassus</name>
    <dbReference type="NCBI Taxonomy" id="5936"/>
    <lineage>
        <taxon>Eukaryota</taxon>
        <taxon>Sar</taxon>
        <taxon>Alveolata</taxon>
        <taxon>Ciliophora</taxon>
        <taxon>Intramacronucleata</taxon>
        <taxon>Spirotrichea</taxon>
        <taxon>Hypotrichia</taxon>
        <taxon>Euplotida</taxon>
        <taxon>Euplotidae</taxon>
        <taxon>Moneuplotes</taxon>
    </lineage>
</organism>